<dbReference type="AlphaFoldDB" id="A0A5N5IZD1"/>
<dbReference type="OrthoDB" id="1185854at2"/>
<dbReference type="Proteomes" id="UP000319204">
    <property type="component" value="Unassembled WGS sequence"/>
</dbReference>
<dbReference type="EMBL" id="VNIK02000001">
    <property type="protein sequence ID" value="KAB5491406.1"/>
    <property type="molecule type" value="Genomic_DNA"/>
</dbReference>
<reference evidence="1" key="1">
    <citation type="submission" date="2019-10" db="EMBL/GenBank/DDBJ databases">
        <title>Muricauda hadale sp. nov., a piezophilic bacterium isolated from hadopelagic water of the Mariana Trench.</title>
        <authorList>
            <person name="Wei Y."/>
        </authorList>
    </citation>
    <scope>NUCLEOTIDE SEQUENCE [LARGE SCALE GENOMIC DNA]</scope>
    <source>
        <strain evidence="1">MT-229</strain>
    </source>
</reference>
<sequence length="528" mass="59328">METGRITFRQELKEVDDNLVRYTEVQIDSKGKENETVYNFSFADIDENTVRALTKNDAIVIQLLSNSKQKLIQVLTDGGDKISYVNELQFLATDSENGRQLENLIKGWIPSAIAQDKKRLALTGYSDHMKWLSENISDVQFPNKQIIQKTNIGAVVGQLVLDQTFNSKNKSNNELRELNLATLNPNSVGYRISGDEFIVTAETRRGLKGIRYVEDGIQKNYTNEVAFYANSIINGKDIYTVLKALIPLAEETFEKNQVDVSSNEKALDFLNGAIAEVTTGEVSLTQSLSNEDNVAQLELTEAEPNKSTTSVYRFNFGDINANNIDYDGQKNRLFVTLPTKKAVNFIRKTENGELQNYTKELQIHFSTIEDAIVGTKALKSLITHHETKMESDSYVYSSVPNAIADLKKLMQQVRVDDDSFDLFIELIDVNGNTVKVTSIFSNHKKSVGTIQEFSLNDINPKNCSIEVKGKHVQVVLNTKHLEKIIKTYVDGDIKPYQHNISIESTGIEEARQMIQIFAQLAANNSGKI</sequence>
<comment type="caution">
    <text evidence="1">The sequence shown here is derived from an EMBL/GenBank/DDBJ whole genome shotgun (WGS) entry which is preliminary data.</text>
</comment>
<keyword evidence="2" id="KW-1185">Reference proteome</keyword>
<organism evidence="1 2">
    <name type="scientific">Flagellimonas hadalis</name>
    <dbReference type="NCBI Taxonomy" id="2597517"/>
    <lineage>
        <taxon>Bacteria</taxon>
        <taxon>Pseudomonadati</taxon>
        <taxon>Bacteroidota</taxon>
        <taxon>Flavobacteriia</taxon>
        <taxon>Flavobacteriales</taxon>
        <taxon>Flavobacteriaceae</taxon>
        <taxon>Flagellimonas</taxon>
    </lineage>
</organism>
<proteinExistence type="predicted"/>
<evidence type="ECO:0000313" key="1">
    <source>
        <dbReference type="EMBL" id="KAB5491406.1"/>
    </source>
</evidence>
<dbReference type="RefSeq" id="WP_151888563.1">
    <property type="nucleotide sequence ID" value="NZ_VNIK02000001.1"/>
</dbReference>
<name>A0A5N5IZD1_9FLAO</name>
<evidence type="ECO:0000313" key="2">
    <source>
        <dbReference type="Proteomes" id="UP000319204"/>
    </source>
</evidence>
<protein>
    <submittedName>
        <fullName evidence="1">Uncharacterized protein</fullName>
    </submittedName>
</protein>
<accession>A0A5N5IZD1</accession>
<gene>
    <name evidence="1" type="ORF">FOT42_000205</name>
</gene>